<evidence type="ECO:0000313" key="2">
    <source>
        <dbReference type="Proteomes" id="UP001155079"/>
    </source>
</evidence>
<proteinExistence type="predicted"/>
<name>A0ABT0VI89_9HYPH</name>
<gene>
    <name evidence="1" type="ORF">NBH20_23600</name>
</gene>
<sequence length="495" mass="57141">MPVGVVASTHFPVWKPREKDVKRYFHFDRYVSPVLAEKLANDPHYVATHSFFPLIRFHESWTKYRKVGKPRKKKVRPLRYAAHLDAIIFAKYRADLASLYENELARRNLADVPVAYRQILDEHGKAKSNIEIARDVFSVVRKLKDCVVTVVDIKSYFESLDHANIEKQWSNLIGGTLPADHQSVFKAVTKYSVVDLDKVEQRLSLLGTDINGVNRKSRRLRKIDVLRREGKKQLCTPQEFRSLIAGGDPAQPSLIQKNGFPFGIPQGTPISDLIANFYLIDFDEIMSQWAQALGGIYRRYSDDIVVVLPRTSVFSPDEPKLRLQTEIRKHGSKLEIQEKKVCVGEFVTNGLGIEWRHISGTSSRNGLEYLGFEFDGMRVKIRNSTLSNAWRKMKRQAHGHAFAFVRHYRDKGLSWIRANYPHASLERSILQDVTFHQDTGYDTWTFVKYARRASHCFVGFHPIFSKQTRRYRYFTKIMIAAALEEAITKVKPRSP</sequence>
<dbReference type="Proteomes" id="UP001155079">
    <property type="component" value="Unassembled WGS sequence"/>
</dbReference>
<accession>A0ABT0VI89</accession>
<reference evidence="1 2" key="1">
    <citation type="submission" date="2022-06" db="EMBL/GenBank/DDBJ databases">
        <authorList>
            <person name="Sun Q."/>
        </authorList>
    </citation>
    <scope>NUCLEOTIDE SEQUENCE [LARGE SCALE GENOMIC DNA]</scope>
    <source>
        <strain evidence="1 2">S153</strain>
    </source>
</reference>
<evidence type="ECO:0008006" key="3">
    <source>
        <dbReference type="Google" id="ProtNLM"/>
    </source>
</evidence>
<dbReference type="EMBL" id="JAMQAY010000014">
    <property type="protein sequence ID" value="MCM2404170.1"/>
    <property type="molecule type" value="Genomic_DNA"/>
</dbReference>
<protein>
    <recommendedName>
        <fullName evidence="3">Reverse transcriptase</fullName>
    </recommendedName>
</protein>
<dbReference type="RefSeq" id="WP_250946897.1">
    <property type="nucleotide sequence ID" value="NZ_JAMQAY010000014.1"/>
</dbReference>
<evidence type="ECO:0000313" key="1">
    <source>
        <dbReference type="EMBL" id="MCM2404170.1"/>
    </source>
</evidence>
<comment type="caution">
    <text evidence="1">The sequence shown here is derived from an EMBL/GenBank/DDBJ whole genome shotgun (WGS) entry which is preliminary data.</text>
</comment>
<organism evidence="1 2">
    <name type="scientific">Ciceribacter sichuanensis</name>
    <dbReference type="NCBI Taxonomy" id="2949647"/>
    <lineage>
        <taxon>Bacteria</taxon>
        <taxon>Pseudomonadati</taxon>
        <taxon>Pseudomonadota</taxon>
        <taxon>Alphaproteobacteria</taxon>
        <taxon>Hyphomicrobiales</taxon>
        <taxon>Rhizobiaceae</taxon>
        <taxon>Ciceribacter</taxon>
    </lineage>
</organism>
<keyword evidence="2" id="KW-1185">Reference proteome</keyword>